<name>A0A2I0A9J1_9ASPA</name>
<feature type="compositionally biased region" description="Basic and acidic residues" evidence="1">
    <location>
        <begin position="65"/>
        <end position="75"/>
    </location>
</feature>
<dbReference type="AlphaFoldDB" id="A0A2I0A9J1"/>
<accession>A0A2I0A9J1</accession>
<feature type="region of interest" description="Disordered" evidence="1">
    <location>
        <begin position="55"/>
        <end position="75"/>
    </location>
</feature>
<sequence length="75" mass="9029">MSLKNQIIAPPRERLAVASLEDYSDLCQDLRKEKQVNISSRRRYLWEEHLLSHDFQHQKTCPDPWGHRKEERSDL</sequence>
<evidence type="ECO:0000313" key="2">
    <source>
        <dbReference type="EMBL" id="PKA52233.1"/>
    </source>
</evidence>
<proteinExistence type="predicted"/>
<organism evidence="2 3">
    <name type="scientific">Apostasia shenzhenica</name>
    <dbReference type="NCBI Taxonomy" id="1088818"/>
    <lineage>
        <taxon>Eukaryota</taxon>
        <taxon>Viridiplantae</taxon>
        <taxon>Streptophyta</taxon>
        <taxon>Embryophyta</taxon>
        <taxon>Tracheophyta</taxon>
        <taxon>Spermatophyta</taxon>
        <taxon>Magnoliopsida</taxon>
        <taxon>Liliopsida</taxon>
        <taxon>Asparagales</taxon>
        <taxon>Orchidaceae</taxon>
        <taxon>Apostasioideae</taxon>
        <taxon>Apostasia</taxon>
    </lineage>
</organism>
<reference evidence="2 3" key="1">
    <citation type="journal article" date="2017" name="Nature">
        <title>The Apostasia genome and the evolution of orchids.</title>
        <authorList>
            <person name="Zhang G.Q."/>
            <person name="Liu K.W."/>
            <person name="Li Z."/>
            <person name="Lohaus R."/>
            <person name="Hsiao Y.Y."/>
            <person name="Niu S.C."/>
            <person name="Wang J.Y."/>
            <person name="Lin Y.C."/>
            <person name="Xu Q."/>
            <person name="Chen L.J."/>
            <person name="Yoshida K."/>
            <person name="Fujiwara S."/>
            <person name="Wang Z.W."/>
            <person name="Zhang Y.Q."/>
            <person name="Mitsuda N."/>
            <person name="Wang M."/>
            <person name="Liu G.H."/>
            <person name="Pecoraro L."/>
            <person name="Huang H.X."/>
            <person name="Xiao X.J."/>
            <person name="Lin M."/>
            <person name="Wu X.Y."/>
            <person name="Wu W.L."/>
            <person name="Chen Y.Y."/>
            <person name="Chang S.B."/>
            <person name="Sakamoto S."/>
            <person name="Ohme-Takagi M."/>
            <person name="Yagi M."/>
            <person name="Zeng S.J."/>
            <person name="Shen C.Y."/>
            <person name="Yeh C.M."/>
            <person name="Luo Y.B."/>
            <person name="Tsai W.C."/>
            <person name="Van de Peer Y."/>
            <person name="Liu Z.J."/>
        </authorList>
    </citation>
    <scope>NUCLEOTIDE SEQUENCE [LARGE SCALE GENOMIC DNA]</scope>
    <source>
        <strain evidence="3">cv. Shenzhen</strain>
        <tissue evidence="2">Stem</tissue>
    </source>
</reference>
<dbReference type="Proteomes" id="UP000236161">
    <property type="component" value="Unassembled WGS sequence"/>
</dbReference>
<dbReference type="EMBL" id="KZ452008">
    <property type="protein sequence ID" value="PKA52233.1"/>
    <property type="molecule type" value="Genomic_DNA"/>
</dbReference>
<evidence type="ECO:0000256" key="1">
    <source>
        <dbReference type="SAM" id="MobiDB-lite"/>
    </source>
</evidence>
<gene>
    <name evidence="2" type="ORF">AXF42_Ash010129</name>
</gene>
<protein>
    <submittedName>
        <fullName evidence="2">Uncharacterized protein</fullName>
    </submittedName>
</protein>
<keyword evidence="3" id="KW-1185">Reference proteome</keyword>
<evidence type="ECO:0000313" key="3">
    <source>
        <dbReference type="Proteomes" id="UP000236161"/>
    </source>
</evidence>